<feature type="region of interest" description="Disordered" evidence="1">
    <location>
        <begin position="274"/>
        <end position="297"/>
    </location>
</feature>
<organism evidence="2 3">
    <name type="scientific">Riccia fluitans</name>
    <dbReference type="NCBI Taxonomy" id="41844"/>
    <lineage>
        <taxon>Eukaryota</taxon>
        <taxon>Viridiplantae</taxon>
        <taxon>Streptophyta</taxon>
        <taxon>Embryophyta</taxon>
        <taxon>Marchantiophyta</taxon>
        <taxon>Marchantiopsida</taxon>
        <taxon>Marchantiidae</taxon>
        <taxon>Marchantiales</taxon>
        <taxon>Ricciaceae</taxon>
        <taxon>Riccia</taxon>
    </lineage>
</organism>
<keyword evidence="3" id="KW-1185">Reference proteome</keyword>
<feature type="compositionally biased region" description="Basic and acidic residues" evidence="1">
    <location>
        <begin position="282"/>
        <end position="297"/>
    </location>
</feature>
<evidence type="ECO:0000313" key="2">
    <source>
        <dbReference type="EMBL" id="KAL2632567.1"/>
    </source>
</evidence>
<proteinExistence type="predicted"/>
<sequence>MGHYRPHRPKRNEDPMKGVEHLYDTVGKIKEGKFRGFSHWTKGVPTPELHAQRRLGRLRALNHGVEPRLGVSVFEARNHSRYINAMVERIENLHTPRMRSKDSTNVNMYPVYLRRPLRKETPSMVKVIRIEQTPQKKKRKKRNNWTEPTVTLPRDQPIKELAPAHYPKAVRKHRLGEKMVRQDTPLCYTPRPETKLIDGTHLCNRYNYNDSESRKKFFSGEDVDRVKREYREVMKNPQGLATLTTKTWTPPAPPVSTYDPQWRIDMRLADLPSDLQATPSHHTQDDPVRPSSSRRAEENVFVEQNWNWSPRPVQCNTPRNVPCDTPRTVLPGKYSTKESPRVVMRPECSPRALRRPECSSLKHVHLADLKASFRERLRNSSLAVVSNSSFGTQAFILSRPANPSPLPANRPDTPWSQSSLRFCLLTPDLRTAQILQPRPLSLEAAQSPLSPH</sequence>
<dbReference type="EMBL" id="JBHFFA010000003">
    <property type="protein sequence ID" value="KAL2632567.1"/>
    <property type="molecule type" value="Genomic_DNA"/>
</dbReference>
<dbReference type="AlphaFoldDB" id="A0ABD1YP71"/>
<comment type="caution">
    <text evidence="2">The sequence shown here is derived from an EMBL/GenBank/DDBJ whole genome shotgun (WGS) entry which is preliminary data.</text>
</comment>
<gene>
    <name evidence="2" type="ORF">R1flu_004046</name>
</gene>
<name>A0ABD1YP71_9MARC</name>
<reference evidence="2 3" key="1">
    <citation type="submission" date="2024-09" db="EMBL/GenBank/DDBJ databases">
        <title>Chromosome-scale assembly of Riccia fluitans.</title>
        <authorList>
            <person name="Paukszto L."/>
            <person name="Sawicki J."/>
            <person name="Karawczyk K."/>
            <person name="Piernik-Szablinska J."/>
            <person name="Szczecinska M."/>
            <person name="Mazdziarz M."/>
        </authorList>
    </citation>
    <scope>NUCLEOTIDE SEQUENCE [LARGE SCALE GENOMIC DNA]</scope>
    <source>
        <strain evidence="2">Rf_01</strain>
        <tissue evidence="2">Aerial parts of the thallus</tissue>
    </source>
</reference>
<evidence type="ECO:0000313" key="3">
    <source>
        <dbReference type="Proteomes" id="UP001605036"/>
    </source>
</evidence>
<evidence type="ECO:0000256" key="1">
    <source>
        <dbReference type="SAM" id="MobiDB-lite"/>
    </source>
</evidence>
<dbReference type="Proteomes" id="UP001605036">
    <property type="component" value="Unassembled WGS sequence"/>
</dbReference>
<protein>
    <submittedName>
        <fullName evidence="2">Uncharacterized protein</fullName>
    </submittedName>
</protein>
<accession>A0ABD1YP71</accession>